<name>A0ABW2ZW14_9ACTN</name>
<feature type="region of interest" description="Disordered" evidence="1">
    <location>
        <begin position="100"/>
        <end position="121"/>
    </location>
</feature>
<sequence>MQTLEPSVRAWRLVVGPPSDPRADDVDAVILALPAKEATRVLGGVDQHASKAVGALRYADVALVGMALPAGTDLPERSGFLVHAEEETLIKATTFVSRKWPGTSGPDRHGEGGAGRTTGHRLGRRVLRRCRRPRLFDQRRGRREPGRRVPGGIRMIARPGRPLPVSRASRMSGRPGVTFGSYGRDLGVSRNTIYKVLCDARRKIRLRLAAEGFPVAGG</sequence>
<comment type="caution">
    <text evidence="2">The sequence shown here is derived from an EMBL/GenBank/DDBJ whole genome shotgun (WGS) entry which is preliminary data.</text>
</comment>
<reference evidence="3" key="1">
    <citation type="journal article" date="2019" name="Int. J. Syst. Evol. Microbiol.">
        <title>The Global Catalogue of Microorganisms (GCM) 10K type strain sequencing project: providing services to taxonomists for standard genome sequencing and annotation.</title>
        <authorList>
            <consortium name="The Broad Institute Genomics Platform"/>
            <consortium name="The Broad Institute Genome Sequencing Center for Infectious Disease"/>
            <person name="Wu L."/>
            <person name="Ma J."/>
        </authorList>
    </citation>
    <scope>NUCLEOTIDE SEQUENCE [LARGE SCALE GENOMIC DNA]</scope>
    <source>
        <strain evidence="3">JCM 32148</strain>
    </source>
</reference>
<dbReference type="Proteomes" id="UP001597053">
    <property type="component" value="Unassembled WGS sequence"/>
</dbReference>
<evidence type="ECO:0000256" key="1">
    <source>
        <dbReference type="SAM" id="MobiDB-lite"/>
    </source>
</evidence>
<gene>
    <name evidence="2" type="ORF">ACFQZ8_01070</name>
</gene>
<dbReference type="EMBL" id="JBHTHM010000012">
    <property type="protein sequence ID" value="MFD0782519.1"/>
    <property type="molecule type" value="Genomic_DNA"/>
</dbReference>
<dbReference type="Gene3D" id="3.90.660.20">
    <property type="entry name" value="Protoporphyrinogen oxidase, mitochondrial, domain 2"/>
    <property type="match status" value="1"/>
</dbReference>
<feature type="region of interest" description="Disordered" evidence="1">
    <location>
        <begin position="140"/>
        <end position="172"/>
    </location>
</feature>
<evidence type="ECO:0000313" key="2">
    <source>
        <dbReference type="EMBL" id="MFD0782519.1"/>
    </source>
</evidence>
<dbReference type="SUPFAM" id="SSF54373">
    <property type="entry name" value="FAD-linked reductases, C-terminal domain"/>
    <property type="match status" value="1"/>
</dbReference>
<dbReference type="Gene3D" id="3.50.50.60">
    <property type="entry name" value="FAD/NAD(P)-binding domain"/>
    <property type="match status" value="1"/>
</dbReference>
<accession>A0ABW2ZW14</accession>
<organism evidence="2 3">
    <name type="scientific">Micromonospora azadirachtae</name>
    <dbReference type="NCBI Taxonomy" id="1970735"/>
    <lineage>
        <taxon>Bacteria</taxon>
        <taxon>Bacillati</taxon>
        <taxon>Actinomycetota</taxon>
        <taxon>Actinomycetes</taxon>
        <taxon>Micromonosporales</taxon>
        <taxon>Micromonosporaceae</taxon>
        <taxon>Micromonospora</taxon>
    </lineage>
</organism>
<proteinExistence type="predicted"/>
<keyword evidence="3" id="KW-1185">Reference proteome</keyword>
<dbReference type="InterPro" id="IPR036188">
    <property type="entry name" value="FAD/NAD-bd_sf"/>
</dbReference>
<protein>
    <submittedName>
        <fullName evidence="2">Uncharacterized protein</fullName>
    </submittedName>
</protein>
<evidence type="ECO:0000313" key="3">
    <source>
        <dbReference type="Proteomes" id="UP001597053"/>
    </source>
</evidence>